<evidence type="ECO:0000256" key="3">
    <source>
        <dbReference type="ARBA" id="ARBA00023002"/>
    </source>
</evidence>
<gene>
    <name evidence="6" type="primary">azoR</name>
    <name evidence="8" type="ORF">MUN76_09075</name>
</gene>
<feature type="binding site" evidence="6">
    <location>
        <begin position="138"/>
        <end position="141"/>
    </location>
    <ligand>
        <name>FMN</name>
        <dbReference type="ChEBI" id="CHEBI:58210"/>
    </ligand>
</feature>
<proteinExistence type="inferred from homology"/>
<dbReference type="PANTHER" id="PTHR43741">
    <property type="entry name" value="FMN-DEPENDENT NADH-AZOREDUCTASE 1"/>
    <property type="match status" value="1"/>
</dbReference>
<sequence>MMPTLLHLDSAIADPASRSRILTAECARGWQSRGADFDVVTRDLHLDPPPHLRERSQHWPERLREGEPLDEATDALQRELIAELLAADAVVLGAPMYNYAVPSTLKAWIDLVHVPGITAAFDTPTQPFAGRSALIVTTQGGGPDPVIDAFVSAPLRQLFGGGFGMEVTVVAARRTLVDRIPSLGVVEAEGEFEAALSGAFEWGATVPVGGV</sequence>
<dbReference type="Gene3D" id="3.40.50.360">
    <property type="match status" value="1"/>
</dbReference>
<dbReference type="Proteomes" id="UP000831775">
    <property type="component" value="Chromosome"/>
</dbReference>
<name>A0ABY4FSC5_9MICO</name>
<dbReference type="InterPro" id="IPR003680">
    <property type="entry name" value="Flavodoxin_fold"/>
</dbReference>
<organism evidence="8 9">
    <name type="scientific">Leucobacter rhizosphaerae</name>
    <dbReference type="NCBI Taxonomy" id="2932245"/>
    <lineage>
        <taxon>Bacteria</taxon>
        <taxon>Bacillati</taxon>
        <taxon>Actinomycetota</taxon>
        <taxon>Actinomycetes</taxon>
        <taxon>Micrococcales</taxon>
        <taxon>Microbacteriaceae</taxon>
        <taxon>Leucobacter</taxon>
    </lineage>
</organism>
<evidence type="ECO:0000313" key="9">
    <source>
        <dbReference type="Proteomes" id="UP000831775"/>
    </source>
</evidence>
<evidence type="ECO:0000256" key="6">
    <source>
        <dbReference type="HAMAP-Rule" id="MF_01216"/>
    </source>
</evidence>
<comment type="catalytic activity">
    <reaction evidence="5">
        <text>N,N-dimethyl-1,4-phenylenediamine + anthranilate + 2 NAD(+) = 2-(4-dimethylaminophenyl)diazenylbenzoate + 2 NADH + 2 H(+)</text>
        <dbReference type="Rhea" id="RHEA:55872"/>
        <dbReference type="ChEBI" id="CHEBI:15378"/>
        <dbReference type="ChEBI" id="CHEBI:15783"/>
        <dbReference type="ChEBI" id="CHEBI:16567"/>
        <dbReference type="ChEBI" id="CHEBI:57540"/>
        <dbReference type="ChEBI" id="CHEBI:57945"/>
        <dbReference type="ChEBI" id="CHEBI:71579"/>
        <dbReference type="EC" id="1.7.1.17"/>
    </reaction>
    <physiologicalReaction direction="right-to-left" evidence="5">
        <dbReference type="Rhea" id="RHEA:55874"/>
    </physiologicalReaction>
</comment>
<dbReference type="InterPro" id="IPR023048">
    <property type="entry name" value="NADH:quinone_OxRdtase_FMN_depd"/>
</dbReference>
<evidence type="ECO:0000256" key="4">
    <source>
        <dbReference type="ARBA" id="ARBA00023027"/>
    </source>
</evidence>
<evidence type="ECO:0000256" key="1">
    <source>
        <dbReference type="ARBA" id="ARBA00022630"/>
    </source>
</evidence>
<accession>A0ABY4FSC5</accession>
<dbReference type="HAMAP" id="MF_01216">
    <property type="entry name" value="Azoreductase_type1"/>
    <property type="match status" value="1"/>
</dbReference>
<protein>
    <recommendedName>
        <fullName evidence="6">FMN dependent NADH:quinone oxidoreductase</fullName>
        <ecNumber evidence="6">1.6.5.-</ecNumber>
    </recommendedName>
    <alternativeName>
        <fullName evidence="6">Azo-dye reductase</fullName>
    </alternativeName>
    <alternativeName>
        <fullName evidence="6">FMN-dependent NADH-azo compound oxidoreductase</fullName>
    </alternativeName>
    <alternativeName>
        <fullName evidence="6">FMN-dependent NADH-azoreductase</fullName>
        <ecNumber evidence="6">1.7.1.17</ecNumber>
    </alternativeName>
</protein>
<dbReference type="EMBL" id="CP095043">
    <property type="protein sequence ID" value="UOQ59208.1"/>
    <property type="molecule type" value="Genomic_DNA"/>
</dbReference>
<comment type="similarity">
    <text evidence="6">Belongs to the azoreductase type 1 family.</text>
</comment>
<dbReference type="EC" id="1.6.5.-" evidence="6"/>
<comment type="function">
    <text evidence="6">Quinone reductase that provides resistance to thiol-specific stress caused by electrophilic quinones.</text>
</comment>
<dbReference type="EC" id="1.7.1.17" evidence="6"/>
<dbReference type="SUPFAM" id="SSF52218">
    <property type="entry name" value="Flavoproteins"/>
    <property type="match status" value="1"/>
</dbReference>
<dbReference type="InterPro" id="IPR029039">
    <property type="entry name" value="Flavoprotein-like_sf"/>
</dbReference>
<keyword evidence="2 6" id="KW-0288">FMN</keyword>
<comment type="subunit">
    <text evidence="6">Homodimer.</text>
</comment>
<feature type="binding site" evidence="6">
    <location>
        <begin position="17"/>
        <end position="19"/>
    </location>
    <ligand>
        <name>FMN</name>
        <dbReference type="ChEBI" id="CHEBI:58210"/>
    </ligand>
</feature>
<evidence type="ECO:0000313" key="8">
    <source>
        <dbReference type="EMBL" id="UOQ59208.1"/>
    </source>
</evidence>
<evidence type="ECO:0000256" key="5">
    <source>
        <dbReference type="ARBA" id="ARBA00048542"/>
    </source>
</evidence>
<feature type="domain" description="Flavodoxin-like fold" evidence="7">
    <location>
        <begin position="4"/>
        <end position="143"/>
    </location>
</feature>
<dbReference type="PANTHER" id="PTHR43741:SF4">
    <property type="entry name" value="FMN-DEPENDENT NADH:QUINONE OXIDOREDUCTASE"/>
    <property type="match status" value="1"/>
</dbReference>
<comment type="function">
    <text evidence="6">Also exhibits azoreductase activity. Catalyzes the reductive cleavage of the azo bond in aromatic azo compounds to the corresponding amines.</text>
</comment>
<keyword evidence="9" id="KW-1185">Reference proteome</keyword>
<comment type="caution">
    <text evidence="6">Lacks conserved residue(s) required for the propagation of feature annotation.</text>
</comment>
<keyword evidence="1 6" id="KW-0285">Flavoprotein</keyword>
<dbReference type="RefSeq" id="WP_244684088.1">
    <property type="nucleotide sequence ID" value="NZ_CP095043.1"/>
</dbReference>
<evidence type="ECO:0000259" key="7">
    <source>
        <dbReference type="Pfam" id="PF02525"/>
    </source>
</evidence>
<comment type="catalytic activity">
    <reaction evidence="6">
        <text>2 a quinone + NADH + H(+) = 2 a 1,4-benzosemiquinone + NAD(+)</text>
        <dbReference type="Rhea" id="RHEA:65952"/>
        <dbReference type="ChEBI" id="CHEBI:15378"/>
        <dbReference type="ChEBI" id="CHEBI:57540"/>
        <dbReference type="ChEBI" id="CHEBI:57945"/>
        <dbReference type="ChEBI" id="CHEBI:132124"/>
        <dbReference type="ChEBI" id="CHEBI:134225"/>
    </reaction>
</comment>
<evidence type="ECO:0000256" key="2">
    <source>
        <dbReference type="ARBA" id="ARBA00022643"/>
    </source>
</evidence>
<keyword evidence="3 6" id="KW-0560">Oxidoreductase</keyword>
<dbReference type="Pfam" id="PF02525">
    <property type="entry name" value="Flavodoxin_2"/>
    <property type="match status" value="1"/>
</dbReference>
<reference evidence="8 9" key="1">
    <citation type="submission" date="2022-04" db="EMBL/GenBank/DDBJ databases">
        <title>Leucobacter sp. isolated from rhizosphere of onion.</title>
        <authorList>
            <person name="Won M."/>
            <person name="Lee C.-M."/>
            <person name="Woen H.-Y."/>
            <person name="Kwon S.-W."/>
        </authorList>
    </citation>
    <scope>NUCLEOTIDE SEQUENCE [LARGE SCALE GENOMIC DNA]</scope>
    <source>
        <strain evidence="8 9">H25R-14</strain>
    </source>
</reference>
<comment type="cofactor">
    <cofactor evidence="6">
        <name>FMN</name>
        <dbReference type="ChEBI" id="CHEBI:58210"/>
    </cofactor>
    <text evidence="6">Binds 1 FMN per subunit.</text>
</comment>
<keyword evidence="4 6" id="KW-0520">NAD</keyword>
<dbReference type="InterPro" id="IPR050104">
    <property type="entry name" value="FMN-dep_NADH:Q_OxRdtase_AzoR1"/>
</dbReference>